<dbReference type="InterPro" id="IPR047255">
    <property type="entry name" value="C2D_MCTP_PRT_plant"/>
</dbReference>
<dbReference type="CDD" id="cd08379">
    <property type="entry name" value="C2D_MCTP_PRT_plant"/>
    <property type="match status" value="1"/>
</dbReference>
<dbReference type="Pfam" id="PF00168">
    <property type="entry name" value="C2"/>
    <property type="match status" value="4"/>
</dbReference>
<dbReference type="AlphaFoldDB" id="A0A498HK54"/>
<dbReference type="PANTHER" id="PTHR31425">
    <property type="entry name" value="PHOSPHORIBOSYLANTHRANILATE TRANSFERASE ISOFORM 1"/>
    <property type="match status" value="1"/>
</dbReference>
<dbReference type="EMBL" id="RDQH01000343">
    <property type="protein sequence ID" value="RXH69521.1"/>
    <property type="molecule type" value="Genomic_DNA"/>
</dbReference>
<feature type="transmembrane region" description="Helical" evidence="9">
    <location>
        <begin position="746"/>
        <end position="772"/>
    </location>
</feature>
<evidence type="ECO:0000313" key="11">
    <source>
        <dbReference type="EMBL" id="RXH69521.1"/>
    </source>
</evidence>
<dbReference type="FunFam" id="2.60.40.150:FF:000090">
    <property type="entry name" value="C2 domain-containing protein"/>
    <property type="match status" value="1"/>
</dbReference>
<dbReference type="InterPro" id="IPR035892">
    <property type="entry name" value="C2_domain_sf"/>
</dbReference>
<dbReference type="SUPFAM" id="SSF49562">
    <property type="entry name" value="C2 domain (Calcium/lipid-binding domain, CaLB)"/>
    <property type="match status" value="4"/>
</dbReference>
<feature type="transmembrane region" description="Helical" evidence="9">
    <location>
        <begin position="861"/>
        <end position="890"/>
    </location>
</feature>
<feature type="compositionally biased region" description="Basic and acidic residues" evidence="8">
    <location>
        <begin position="142"/>
        <end position="152"/>
    </location>
</feature>
<keyword evidence="3 9" id="KW-0812">Transmembrane</keyword>
<evidence type="ECO:0000256" key="9">
    <source>
        <dbReference type="SAM" id="Phobius"/>
    </source>
</evidence>
<evidence type="ECO:0000313" key="12">
    <source>
        <dbReference type="Proteomes" id="UP000290289"/>
    </source>
</evidence>
<keyword evidence="7 9" id="KW-0472">Membrane</keyword>
<evidence type="ECO:0000256" key="1">
    <source>
        <dbReference type="ARBA" id="ARBA00004141"/>
    </source>
</evidence>
<dbReference type="SMART" id="SM00239">
    <property type="entry name" value="C2"/>
    <property type="match status" value="4"/>
</dbReference>
<proteinExistence type="inferred from homology"/>
<keyword evidence="4" id="KW-0677">Repeat</keyword>
<gene>
    <name evidence="11" type="ORF">DVH24_037305</name>
</gene>
<dbReference type="PROSITE" id="PS50004">
    <property type="entry name" value="C2"/>
    <property type="match status" value="4"/>
</dbReference>
<evidence type="ECO:0000256" key="4">
    <source>
        <dbReference type="ARBA" id="ARBA00022737"/>
    </source>
</evidence>
<dbReference type="STRING" id="3750.A0A498HK54"/>
<dbReference type="InterPro" id="IPR047258">
    <property type="entry name" value="C2C_MCTP_PRT_plant"/>
</dbReference>
<organism evidence="11 12">
    <name type="scientific">Malus domestica</name>
    <name type="common">Apple</name>
    <name type="synonym">Pyrus malus</name>
    <dbReference type="NCBI Taxonomy" id="3750"/>
    <lineage>
        <taxon>Eukaryota</taxon>
        <taxon>Viridiplantae</taxon>
        <taxon>Streptophyta</taxon>
        <taxon>Embryophyta</taxon>
        <taxon>Tracheophyta</taxon>
        <taxon>Spermatophyta</taxon>
        <taxon>Magnoliopsida</taxon>
        <taxon>eudicotyledons</taxon>
        <taxon>Gunneridae</taxon>
        <taxon>Pentapetalae</taxon>
        <taxon>rosids</taxon>
        <taxon>fabids</taxon>
        <taxon>Rosales</taxon>
        <taxon>Rosaceae</taxon>
        <taxon>Amygdaloideae</taxon>
        <taxon>Maleae</taxon>
        <taxon>Malus</taxon>
    </lineage>
</organism>
<evidence type="ECO:0000256" key="7">
    <source>
        <dbReference type="ARBA" id="ARBA00023136"/>
    </source>
</evidence>
<dbReference type="CDD" id="cd04019">
    <property type="entry name" value="C2C_MCTP_PRT_plant"/>
    <property type="match status" value="1"/>
</dbReference>
<dbReference type="PANTHER" id="PTHR31425:SF32">
    <property type="entry name" value="MULTIPLE C2 DOMAIN AND TRANSMEMBRANE REGION PROTEIN 9"/>
    <property type="match status" value="1"/>
</dbReference>
<comment type="subcellular location">
    <subcellularLocation>
        <location evidence="1">Membrane</location>
        <topology evidence="1">Multi-pass membrane protein</topology>
    </subcellularLocation>
</comment>
<dbReference type="InterPro" id="IPR013583">
    <property type="entry name" value="MCTP_C"/>
</dbReference>
<feature type="domain" description="C2" evidence="10">
    <location>
        <begin position="498"/>
        <end position="623"/>
    </location>
</feature>
<evidence type="ECO:0000256" key="6">
    <source>
        <dbReference type="ARBA" id="ARBA00022989"/>
    </source>
</evidence>
<reference evidence="11 12" key="1">
    <citation type="submission" date="2018-10" db="EMBL/GenBank/DDBJ databases">
        <title>A high-quality apple genome assembly.</title>
        <authorList>
            <person name="Hu J."/>
        </authorList>
    </citation>
    <scope>NUCLEOTIDE SEQUENCE [LARGE SCALE GENOMIC DNA]</scope>
    <source>
        <strain evidence="12">cv. HFTH1</strain>
        <tissue evidence="11">Young leaf</tissue>
    </source>
</reference>
<evidence type="ECO:0000259" key="10">
    <source>
        <dbReference type="PROSITE" id="PS50004"/>
    </source>
</evidence>
<evidence type="ECO:0000256" key="3">
    <source>
        <dbReference type="ARBA" id="ARBA00022692"/>
    </source>
</evidence>
<evidence type="ECO:0000256" key="8">
    <source>
        <dbReference type="SAM" id="MobiDB-lite"/>
    </source>
</evidence>
<feature type="domain" description="C2" evidence="10">
    <location>
        <begin position="1"/>
        <end position="106"/>
    </location>
</feature>
<dbReference type="InterPro" id="IPR000008">
    <property type="entry name" value="C2_dom"/>
</dbReference>
<protein>
    <recommendedName>
        <fullName evidence="10">C2 domain-containing protein</fullName>
    </recommendedName>
</protein>
<comment type="caution">
    <text evidence="11">The sequence shown here is derived from an EMBL/GenBank/DDBJ whole genome shotgun (WGS) entry which is preliminary data.</text>
</comment>
<comment type="similarity">
    <text evidence="2">Belongs to the MCTP family.</text>
</comment>
<evidence type="ECO:0000256" key="2">
    <source>
        <dbReference type="ARBA" id="ARBA00007923"/>
    </source>
</evidence>
<keyword evidence="6 9" id="KW-1133">Transmembrane helix</keyword>
<dbReference type="InterPro" id="IPR047259">
    <property type="entry name" value="QUIRKY-like"/>
</dbReference>
<dbReference type="Proteomes" id="UP000290289">
    <property type="component" value="Chromosome 17"/>
</dbReference>
<feature type="transmembrane region" description="Helical" evidence="9">
    <location>
        <begin position="716"/>
        <end position="734"/>
    </location>
</feature>
<accession>A0A498HK54</accession>
<feature type="domain" description="C2" evidence="10">
    <location>
        <begin position="340"/>
        <end position="459"/>
    </location>
</feature>
<sequence length="921" mass="104708">MSNLKLAVEVVSAHNLMLRHGQSTTSAYVEFLFDRQRARTSTKARDVNHVWNETIFFDVSDPNRLRDLVVEANVFHNGNANSTTFLGKVCLPGTSFVPYSDAHVSLYSLKKRGVFSFSRVRGELALKAYLANPNQSQPSVNHEAKSESHEPPKVAPKNSGSSSRPSDYLLKESSPYLGGGQVVRGRFVRGDSPVISTHELVETMHYLFVRVVKALDLSCRDAYVEVKVGNCKGITRSLEKKQNPEWNEVFAFLKENLHSSVLDVVVKDNELVNDDFVGSVQFALDEVQTRVPVAPERHQLVDKDGKKKKKGELMLAVWYGTQADEAFPNAWYSDIILPDDMSSAAYTHVRSKVYDSPRLWYVRVKVIEARDLVVPDTSRIPDAYASIQIGHQCLKTREVQSLNPMWNEELMFVTAEPFDDQHLIVSVEDHVCPDKEETLGRVSIALNSVKRCGESADDDQIICGQWFNLDMSLSNAMEKDRDHKFSRRIHLHVCLDGGYHLLDDSSNYCNDLQRPVGVLELGVLNAKDLMPMKTETGKATTDSYCVAKFGDKWVRTRTITNSPSPKYSEQYTWEVYDPVSILTVGVFDNRQIGNSSGKKDKEIGKVRIRISTLESDRVYTHCYPLLSLSPSGVKKTGELHLAIRFSCISLANLMLIYFQPVSVKVQPGTLRDQAVLVVADRLAQVEPPLGKEVVEYMYSDAADVHVWSLRRSKANFFRMMGVLSWFISVLKWFDEVCAWRSSIITVLVHVLFVMLVCTPELILSTVFLYMFLTGISNLRYRPRHPLHVDTRLSHADAAHPDELDEEFDTFPTSQNDEIMKMRYDRLRSIAGRIQTVVGDVATMGERIQEFLISWRDPRATFIFITFCLFVAILLFVTPLKVVVIVGGFYLMRHPRLRRRKQMPSILANFYRRLPEKSECIF</sequence>
<dbReference type="Pfam" id="PF08372">
    <property type="entry name" value="PRT_C"/>
    <property type="match status" value="1"/>
</dbReference>
<evidence type="ECO:0000256" key="5">
    <source>
        <dbReference type="ARBA" id="ARBA00022837"/>
    </source>
</evidence>
<keyword evidence="12" id="KW-1185">Reference proteome</keyword>
<dbReference type="GO" id="GO:0016020">
    <property type="term" value="C:membrane"/>
    <property type="evidence" value="ECO:0007669"/>
    <property type="project" value="UniProtKB-SubCell"/>
</dbReference>
<feature type="region of interest" description="Disordered" evidence="8">
    <location>
        <begin position="134"/>
        <end position="166"/>
    </location>
</feature>
<feature type="domain" description="C2" evidence="10">
    <location>
        <begin position="189"/>
        <end position="298"/>
    </location>
</feature>
<dbReference type="Gene3D" id="2.60.40.150">
    <property type="entry name" value="C2 domain"/>
    <property type="match status" value="4"/>
</dbReference>
<name>A0A498HK54_MALDO</name>
<keyword evidence="5" id="KW-0106">Calcium</keyword>